<organism evidence="1 2">
    <name type="scientific">Salix purpurea</name>
    <name type="common">Purple osier willow</name>
    <dbReference type="NCBI Taxonomy" id="77065"/>
    <lineage>
        <taxon>Eukaryota</taxon>
        <taxon>Viridiplantae</taxon>
        <taxon>Streptophyta</taxon>
        <taxon>Embryophyta</taxon>
        <taxon>Tracheophyta</taxon>
        <taxon>Spermatophyta</taxon>
        <taxon>Magnoliopsida</taxon>
        <taxon>eudicotyledons</taxon>
        <taxon>Gunneridae</taxon>
        <taxon>Pentapetalae</taxon>
        <taxon>rosids</taxon>
        <taxon>fabids</taxon>
        <taxon>Malpighiales</taxon>
        <taxon>Salicaceae</taxon>
        <taxon>Saliceae</taxon>
        <taxon>Salix</taxon>
    </lineage>
</organism>
<sequence length="73" mass="8080">MEGENDTIITSVVREEEVVTRGEETGIGGCCCWSCWTDMQTLTKEDKRQVIASLKLWLLAEDEEVGVVSGGEE</sequence>
<proteinExistence type="predicted"/>
<evidence type="ECO:0000313" key="1">
    <source>
        <dbReference type="EMBL" id="KAJ6734703.1"/>
    </source>
</evidence>
<reference evidence="1" key="1">
    <citation type="submission" date="2022-11" db="EMBL/GenBank/DDBJ databases">
        <authorList>
            <person name="Hyden B.L."/>
            <person name="Feng K."/>
            <person name="Yates T."/>
            <person name="Jawdy S."/>
            <person name="Smart L.B."/>
            <person name="Muchero W."/>
        </authorList>
    </citation>
    <scope>NUCLEOTIDE SEQUENCE</scope>
    <source>
        <tissue evidence="1">Shoot tip</tissue>
    </source>
</reference>
<dbReference type="AlphaFoldDB" id="A0A9Q0URD9"/>
<dbReference type="EMBL" id="JAPFFK010000011">
    <property type="protein sequence ID" value="KAJ6734703.1"/>
    <property type="molecule type" value="Genomic_DNA"/>
</dbReference>
<dbReference type="Proteomes" id="UP001151532">
    <property type="component" value="Chromosome 17"/>
</dbReference>
<comment type="caution">
    <text evidence="1">The sequence shown here is derived from an EMBL/GenBank/DDBJ whole genome shotgun (WGS) entry which is preliminary data.</text>
</comment>
<protein>
    <submittedName>
        <fullName evidence="1">Uncharacterized protein</fullName>
    </submittedName>
</protein>
<name>A0A9Q0URD9_SALPP</name>
<keyword evidence="2" id="KW-1185">Reference proteome</keyword>
<reference evidence="1" key="2">
    <citation type="journal article" date="2023" name="Int. J. Mol. Sci.">
        <title>De Novo Assembly and Annotation of 11 Diverse Shrub Willow (Salix) Genomes Reveals Novel Gene Organization in Sex-Linked Regions.</title>
        <authorList>
            <person name="Hyden B."/>
            <person name="Feng K."/>
            <person name="Yates T.B."/>
            <person name="Jawdy S."/>
            <person name="Cereghino C."/>
            <person name="Smart L.B."/>
            <person name="Muchero W."/>
        </authorList>
    </citation>
    <scope>NUCLEOTIDE SEQUENCE</scope>
    <source>
        <tissue evidence="1">Shoot tip</tissue>
    </source>
</reference>
<gene>
    <name evidence="1" type="ORF">OIU79_001885</name>
</gene>
<accession>A0A9Q0URD9</accession>
<evidence type="ECO:0000313" key="2">
    <source>
        <dbReference type="Proteomes" id="UP001151532"/>
    </source>
</evidence>